<sequence length="257" mass="27380">MISQFHVDGDTAIVTGASQGIGEAIAKTFADDGVNVALCSRSRDRFQSVVDDIEDAGGTVYAAECDVTDRERVFEFVDEVTAEFGDVDALVNNAGGSFQSPFEDLSENAWKTIIDINLHGAFHFTQAAGEVMREGDGGYIVSGAGLEGGMPDMSQYGAAKAALKNLTETLAGEWNEYGVRTNCIAPGLVATPGVVDSMGIEPGEMPPREQVDRYIGHPEETADLAQFLCSRAASYLNGSMIRAGLPSSERPDRERPS</sequence>
<evidence type="ECO:0000313" key="4">
    <source>
        <dbReference type="Proteomes" id="UP001596099"/>
    </source>
</evidence>
<evidence type="ECO:0000313" key="3">
    <source>
        <dbReference type="EMBL" id="MFC5973484.1"/>
    </source>
</evidence>
<dbReference type="EMBL" id="JBHSQH010000002">
    <property type="protein sequence ID" value="MFC5973484.1"/>
    <property type="molecule type" value="Genomic_DNA"/>
</dbReference>
<dbReference type="SUPFAM" id="SSF51735">
    <property type="entry name" value="NAD(P)-binding Rossmann-fold domains"/>
    <property type="match status" value="1"/>
</dbReference>
<keyword evidence="4" id="KW-1185">Reference proteome</keyword>
<accession>A0ABD5RT45</accession>
<evidence type="ECO:0000256" key="1">
    <source>
        <dbReference type="ARBA" id="ARBA00006484"/>
    </source>
</evidence>
<proteinExistence type="inferred from homology"/>
<dbReference type="RefSeq" id="WP_247420302.1">
    <property type="nucleotide sequence ID" value="NZ_JALLGW010000003.1"/>
</dbReference>
<dbReference type="InterPro" id="IPR036291">
    <property type="entry name" value="NAD(P)-bd_dom_sf"/>
</dbReference>
<comment type="caution">
    <text evidence="3">The sequence shown here is derived from an EMBL/GenBank/DDBJ whole genome shotgun (WGS) entry which is preliminary data.</text>
</comment>
<dbReference type="PANTHER" id="PTHR42879:SF2">
    <property type="entry name" value="3-OXOACYL-[ACYL-CARRIER-PROTEIN] REDUCTASE FABG"/>
    <property type="match status" value="1"/>
</dbReference>
<gene>
    <name evidence="3" type="ORF">ACFPYI_19315</name>
</gene>
<dbReference type="PRINTS" id="PR00080">
    <property type="entry name" value="SDRFAMILY"/>
</dbReference>
<dbReference type="AlphaFoldDB" id="A0ABD5RT45"/>
<reference evidence="3 4" key="1">
    <citation type="journal article" date="2019" name="Int. J. Syst. Evol. Microbiol.">
        <title>The Global Catalogue of Microorganisms (GCM) 10K type strain sequencing project: providing services to taxonomists for standard genome sequencing and annotation.</title>
        <authorList>
            <consortium name="The Broad Institute Genomics Platform"/>
            <consortium name="The Broad Institute Genome Sequencing Center for Infectious Disease"/>
            <person name="Wu L."/>
            <person name="Ma J."/>
        </authorList>
    </citation>
    <scope>NUCLEOTIDE SEQUENCE [LARGE SCALE GENOMIC DNA]</scope>
    <source>
        <strain evidence="3 4">CGMCC 1.12543</strain>
    </source>
</reference>
<dbReference type="CDD" id="cd05233">
    <property type="entry name" value="SDR_c"/>
    <property type="match status" value="1"/>
</dbReference>
<keyword evidence="3" id="KW-0560">Oxidoreductase</keyword>
<dbReference type="PRINTS" id="PR00081">
    <property type="entry name" value="GDHRDH"/>
</dbReference>
<organism evidence="3 4">
    <name type="scientific">Halomarina salina</name>
    <dbReference type="NCBI Taxonomy" id="1872699"/>
    <lineage>
        <taxon>Archaea</taxon>
        <taxon>Methanobacteriati</taxon>
        <taxon>Methanobacteriota</taxon>
        <taxon>Stenosarchaea group</taxon>
        <taxon>Halobacteria</taxon>
        <taxon>Halobacteriales</taxon>
        <taxon>Natronomonadaceae</taxon>
        <taxon>Halomarina</taxon>
    </lineage>
</organism>
<dbReference type="FunFam" id="3.40.50.720:FF:000084">
    <property type="entry name" value="Short-chain dehydrogenase reductase"/>
    <property type="match status" value="1"/>
</dbReference>
<protein>
    <submittedName>
        <fullName evidence="3">SDR family NAD(P)-dependent oxidoreductase</fullName>
        <ecNumber evidence="3">1.1.1.-</ecNumber>
    </submittedName>
</protein>
<dbReference type="Gene3D" id="3.40.50.720">
    <property type="entry name" value="NAD(P)-binding Rossmann-like Domain"/>
    <property type="match status" value="1"/>
</dbReference>
<dbReference type="Pfam" id="PF00106">
    <property type="entry name" value="adh_short"/>
    <property type="match status" value="1"/>
</dbReference>
<dbReference type="PANTHER" id="PTHR42879">
    <property type="entry name" value="3-OXOACYL-(ACYL-CARRIER-PROTEIN) REDUCTASE"/>
    <property type="match status" value="1"/>
</dbReference>
<dbReference type="InterPro" id="IPR050259">
    <property type="entry name" value="SDR"/>
</dbReference>
<dbReference type="EC" id="1.1.1.-" evidence="3"/>
<dbReference type="InterPro" id="IPR002347">
    <property type="entry name" value="SDR_fam"/>
</dbReference>
<dbReference type="Proteomes" id="UP001596099">
    <property type="component" value="Unassembled WGS sequence"/>
</dbReference>
<comment type="similarity">
    <text evidence="1 2">Belongs to the short-chain dehydrogenases/reductases (SDR) family.</text>
</comment>
<evidence type="ECO:0000256" key="2">
    <source>
        <dbReference type="RuleBase" id="RU000363"/>
    </source>
</evidence>
<dbReference type="GO" id="GO:0016491">
    <property type="term" value="F:oxidoreductase activity"/>
    <property type="evidence" value="ECO:0007669"/>
    <property type="project" value="UniProtKB-KW"/>
</dbReference>
<name>A0ABD5RT45_9EURY</name>